<evidence type="ECO:0000313" key="7">
    <source>
        <dbReference type="Proteomes" id="UP001201873"/>
    </source>
</evidence>
<evidence type="ECO:0000256" key="3">
    <source>
        <dbReference type="ARBA" id="ARBA00023315"/>
    </source>
</evidence>
<dbReference type="Gene3D" id="3.40.366.10">
    <property type="entry name" value="Malonyl-Coenzyme A Acyl Carrier Protein, domain 2"/>
    <property type="match status" value="1"/>
</dbReference>
<dbReference type="InterPro" id="IPR001227">
    <property type="entry name" value="Ac_transferase_dom_sf"/>
</dbReference>
<dbReference type="Gene3D" id="3.30.70.250">
    <property type="entry name" value="Malonyl-CoA ACP transacylase, ACP-binding"/>
    <property type="match status" value="1"/>
</dbReference>
<proteinExistence type="predicted"/>
<evidence type="ECO:0000259" key="5">
    <source>
        <dbReference type="SMART" id="SM00827"/>
    </source>
</evidence>
<keyword evidence="2" id="KW-0808">Transferase</keyword>
<dbReference type="InterPro" id="IPR016036">
    <property type="entry name" value="Malonyl_transacylase_ACP-bd"/>
</dbReference>
<dbReference type="PANTHER" id="PTHR42681">
    <property type="entry name" value="MALONYL-COA-ACYL CARRIER PROTEIN TRANSACYLASE, MITOCHONDRIAL"/>
    <property type="match status" value="1"/>
</dbReference>
<reference evidence="6 7" key="1">
    <citation type="submission" date="2022-04" db="EMBL/GenBank/DDBJ databases">
        <title>Genome diversity in the genus Frankia.</title>
        <authorList>
            <person name="Carlos-Shanley C."/>
            <person name="Hahn D."/>
        </authorList>
    </citation>
    <scope>NUCLEOTIDE SEQUENCE [LARGE SCALE GENOMIC DNA]</scope>
    <source>
        <strain evidence="6 7">Ag45/Mut15</strain>
    </source>
</reference>
<dbReference type="SUPFAM" id="SSF55048">
    <property type="entry name" value="Probable ACP-binding domain of malonyl-CoA ACP transacylase"/>
    <property type="match status" value="1"/>
</dbReference>
<dbReference type="Proteomes" id="UP001201873">
    <property type="component" value="Unassembled WGS sequence"/>
</dbReference>
<dbReference type="InterPro" id="IPR016035">
    <property type="entry name" value="Acyl_Trfase/lysoPLipase"/>
</dbReference>
<keyword evidence="7" id="KW-1185">Reference proteome</keyword>
<protein>
    <recommendedName>
        <fullName evidence="1">[acyl-carrier-protein] S-malonyltransferase</fullName>
        <ecNumber evidence="1">2.3.1.39</ecNumber>
    </recommendedName>
</protein>
<dbReference type="EC" id="2.3.1.39" evidence="1"/>
<name>A0ABT0JYJ0_9ACTN</name>
<keyword evidence="3" id="KW-0012">Acyltransferase</keyword>
<accession>A0ABT0JYJ0</accession>
<comment type="caution">
    <text evidence="6">The sequence shown here is derived from an EMBL/GenBank/DDBJ whole genome shotgun (WGS) entry which is preliminary data.</text>
</comment>
<dbReference type="InterPro" id="IPR014043">
    <property type="entry name" value="Acyl_transferase_dom"/>
</dbReference>
<evidence type="ECO:0000313" key="6">
    <source>
        <dbReference type="EMBL" id="MCK9876282.1"/>
    </source>
</evidence>
<evidence type="ECO:0000256" key="1">
    <source>
        <dbReference type="ARBA" id="ARBA00013258"/>
    </source>
</evidence>
<dbReference type="Pfam" id="PF00698">
    <property type="entry name" value="Acyl_transf_1"/>
    <property type="match status" value="1"/>
</dbReference>
<sequence>MLAILAPGQGAQTPGQLRAWRDLPGVEDRLRWWSAAAGLDLLAAGCDAGAETIRDTAIAQPLIVASGLAAAEQLGLPLRSLAAPEHGAAIPDVELGSLVLAGHSVGEITAAVLAGVLTIEQALVLVALRGRAMAEASARTATGMTALLGGDPEVVTARLAELGLTAANRNGAGQIVAAGTMTDLARLAEQPPAGVRLRSLSVAGAFHTHHMAAARETLAAVAGGLRPAAPEVAIASNADGALIADGGELLTRLVTQVAAPVRWDLCLATLRERGVTAIIELPPAGTLAGIARRELPGVKILAVKSPEDLSAARDLIAEHAGPPASVPDGVRPRISAEDDALVGRQV</sequence>
<dbReference type="SUPFAM" id="SSF52151">
    <property type="entry name" value="FabD/lysophospholipase-like"/>
    <property type="match status" value="1"/>
</dbReference>
<comment type="catalytic activity">
    <reaction evidence="4">
        <text>holo-[ACP] + malonyl-CoA = malonyl-[ACP] + CoA</text>
        <dbReference type="Rhea" id="RHEA:41792"/>
        <dbReference type="Rhea" id="RHEA-COMP:9623"/>
        <dbReference type="Rhea" id="RHEA-COMP:9685"/>
        <dbReference type="ChEBI" id="CHEBI:57287"/>
        <dbReference type="ChEBI" id="CHEBI:57384"/>
        <dbReference type="ChEBI" id="CHEBI:64479"/>
        <dbReference type="ChEBI" id="CHEBI:78449"/>
        <dbReference type="EC" id="2.3.1.39"/>
    </reaction>
</comment>
<evidence type="ECO:0000256" key="4">
    <source>
        <dbReference type="ARBA" id="ARBA00048462"/>
    </source>
</evidence>
<evidence type="ECO:0000256" key="2">
    <source>
        <dbReference type="ARBA" id="ARBA00022679"/>
    </source>
</evidence>
<dbReference type="RefSeq" id="WP_248824576.1">
    <property type="nucleotide sequence ID" value="NZ_JALKFT010000008.1"/>
</dbReference>
<gene>
    <name evidence="6" type="ORF">MXD59_10910</name>
</gene>
<organism evidence="6 7">
    <name type="scientific">Frankia umida</name>
    <dbReference type="NCBI Taxonomy" id="573489"/>
    <lineage>
        <taxon>Bacteria</taxon>
        <taxon>Bacillati</taxon>
        <taxon>Actinomycetota</taxon>
        <taxon>Actinomycetes</taxon>
        <taxon>Frankiales</taxon>
        <taxon>Frankiaceae</taxon>
        <taxon>Frankia</taxon>
    </lineage>
</organism>
<dbReference type="EMBL" id="JALKFT010000008">
    <property type="protein sequence ID" value="MCK9876282.1"/>
    <property type="molecule type" value="Genomic_DNA"/>
</dbReference>
<dbReference type="InterPro" id="IPR050858">
    <property type="entry name" value="Mal-CoA-ACP_Trans/PKS_FabD"/>
</dbReference>
<dbReference type="SMART" id="SM00827">
    <property type="entry name" value="PKS_AT"/>
    <property type="match status" value="1"/>
</dbReference>
<dbReference type="PANTHER" id="PTHR42681:SF1">
    <property type="entry name" value="MALONYL-COA-ACYL CARRIER PROTEIN TRANSACYLASE, MITOCHONDRIAL"/>
    <property type="match status" value="1"/>
</dbReference>
<feature type="domain" description="Malonyl-CoA:ACP transacylase (MAT)" evidence="5">
    <location>
        <begin position="5"/>
        <end position="329"/>
    </location>
</feature>